<keyword evidence="4" id="KW-1185">Reference proteome</keyword>
<evidence type="ECO:0000313" key="4">
    <source>
        <dbReference type="Proteomes" id="UP000005204"/>
    </source>
</evidence>
<dbReference type="RefSeq" id="XP_021203614.1">
    <property type="nucleotide sequence ID" value="XM_021347939.3"/>
</dbReference>
<sequence length="130" mass="15479">MKINHFLVTVLFFVLINLINEVQGARRHAELVNWFGSNELIDSMRETDVTPTTRRTVTKLKKRYKKRKPTKKKRKDKKDEKKTRNKERQEKKFVKTVVRENERAYNTSSSVESGDIKKPVDIIVHIKMHE</sequence>
<feature type="compositionally biased region" description="Basic and acidic residues" evidence="1">
    <location>
        <begin position="77"/>
        <end position="93"/>
    </location>
</feature>
<feature type="region of interest" description="Disordered" evidence="1">
    <location>
        <begin position="46"/>
        <end position="93"/>
    </location>
</feature>
<protein>
    <submittedName>
        <fullName evidence="3">Uncharacterized protein</fullName>
    </submittedName>
</protein>
<feature type="compositionally biased region" description="Basic residues" evidence="1">
    <location>
        <begin position="56"/>
        <end position="76"/>
    </location>
</feature>
<name>A0A8R2DM16_BOMMO</name>
<reference evidence="4" key="1">
    <citation type="journal article" date="2008" name="Insect Biochem. Mol. Biol.">
        <title>The genome of a lepidopteran model insect, the silkworm Bombyx mori.</title>
        <authorList>
            <consortium name="International Silkworm Genome Consortium"/>
        </authorList>
    </citation>
    <scope>NUCLEOTIDE SEQUENCE [LARGE SCALE GENOMIC DNA]</scope>
    <source>
        <strain evidence="4">p50T</strain>
    </source>
</reference>
<evidence type="ECO:0000256" key="2">
    <source>
        <dbReference type="SAM" id="SignalP"/>
    </source>
</evidence>
<dbReference type="AlphaFoldDB" id="A0A8R2DM16"/>
<accession>A0A8R2DM16</accession>
<evidence type="ECO:0000313" key="3">
    <source>
        <dbReference type="EnsemblMetazoa" id="XP_021203614.1"/>
    </source>
</evidence>
<feature type="chain" id="PRO_5035828382" evidence="2">
    <location>
        <begin position="25"/>
        <end position="130"/>
    </location>
</feature>
<dbReference type="KEGG" id="bmor:110385176"/>
<evidence type="ECO:0000256" key="1">
    <source>
        <dbReference type="SAM" id="MobiDB-lite"/>
    </source>
</evidence>
<feature type="signal peptide" evidence="2">
    <location>
        <begin position="1"/>
        <end position="24"/>
    </location>
</feature>
<keyword evidence="2" id="KW-0732">Signal</keyword>
<dbReference type="Proteomes" id="UP000005204">
    <property type="component" value="Unassembled WGS sequence"/>
</dbReference>
<reference evidence="3" key="2">
    <citation type="submission" date="2022-06" db="UniProtKB">
        <authorList>
            <consortium name="EnsemblMetazoa"/>
        </authorList>
    </citation>
    <scope>IDENTIFICATION</scope>
    <source>
        <strain evidence="3">p50T (Dazao)</strain>
    </source>
</reference>
<dbReference type="GeneID" id="110385176"/>
<dbReference type="EnsemblMetazoa" id="XM_021347939.2">
    <property type="protein sequence ID" value="XP_021203614.1"/>
    <property type="gene ID" value="LOC110385176"/>
</dbReference>
<proteinExistence type="predicted"/>
<organism evidence="3 4">
    <name type="scientific">Bombyx mori</name>
    <name type="common">Silk moth</name>
    <dbReference type="NCBI Taxonomy" id="7091"/>
    <lineage>
        <taxon>Eukaryota</taxon>
        <taxon>Metazoa</taxon>
        <taxon>Ecdysozoa</taxon>
        <taxon>Arthropoda</taxon>
        <taxon>Hexapoda</taxon>
        <taxon>Insecta</taxon>
        <taxon>Pterygota</taxon>
        <taxon>Neoptera</taxon>
        <taxon>Endopterygota</taxon>
        <taxon>Lepidoptera</taxon>
        <taxon>Glossata</taxon>
        <taxon>Ditrysia</taxon>
        <taxon>Bombycoidea</taxon>
        <taxon>Bombycidae</taxon>
        <taxon>Bombycinae</taxon>
        <taxon>Bombyx</taxon>
    </lineage>
</organism>